<dbReference type="Proteomes" id="UP001221757">
    <property type="component" value="Unassembled WGS sequence"/>
</dbReference>
<dbReference type="EMBL" id="JARKIE010000081">
    <property type="protein sequence ID" value="KAJ7688161.1"/>
    <property type="molecule type" value="Genomic_DNA"/>
</dbReference>
<proteinExistence type="predicted"/>
<evidence type="ECO:0000313" key="1">
    <source>
        <dbReference type="EMBL" id="KAJ7688161.1"/>
    </source>
</evidence>
<reference evidence="1" key="1">
    <citation type="submission" date="2023-03" db="EMBL/GenBank/DDBJ databases">
        <title>Massive genome expansion in bonnet fungi (Mycena s.s.) driven by repeated elements and novel gene families across ecological guilds.</title>
        <authorList>
            <consortium name="Lawrence Berkeley National Laboratory"/>
            <person name="Harder C.B."/>
            <person name="Miyauchi S."/>
            <person name="Viragh M."/>
            <person name="Kuo A."/>
            <person name="Thoen E."/>
            <person name="Andreopoulos B."/>
            <person name="Lu D."/>
            <person name="Skrede I."/>
            <person name="Drula E."/>
            <person name="Henrissat B."/>
            <person name="Morin E."/>
            <person name="Kohler A."/>
            <person name="Barry K."/>
            <person name="LaButti K."/>
            <person name="Morin E."/>
            <person name="Salamov A."/>
            <person name="Lipzen A."/>
            <person name="Mereny Z."/>
            <person name="Hegedus B."/>
            <person name="Baldrian P."/>
            <person name="Stursova M."/>
            <person name="Weitz H."/>
            <person name="Taylor A."/>
            <person name="Grigoriev I.V."/>
            <person name="Nagy L.G."/>
            <person name="Martin F."/>
            <person name="Kauserud H."/>
        </authorList>
    </citation>
    <scope>NUCLEOTIDE SEQUENCE</scope>
    <source>
        <strain evidence="1">CBHHK067</strain>
    </source>
</reference>
<comment type="caution">
    <text evidence="1">The sequence shown here is derived from an EMBL/GenBank/DDBJ whole genome shotgun (WGS) entry which is preliminary data.</text>
</comment>
<organism evidence="1 2">
    <name type="scientific">Mycena rosella</name>
    <name type="common">Pink bonnet</name>
    <name type="synonym">Agaricus rosellus</name>
    <dbReference type="NCBI Taxonomy" id="1033263"/>
    <lineage>
        <taxon>Eukaryota</taxon>
        <taxon>Fungi</taxon>
        <taxon>Dikarya</taxon>
        <taxon>Basidiomycota</taxon>
        <taxon>Agaricomycotina</taxon>
        <taxon>Agaricomycetes</taxon>
        <taxon>Agaricomycetidae</taxon>
        <taxon>Agaricales</taxon>
        <taxon>Marasmiineae</taxon>
        <taxon>Mycenaceae</taxon>
        <taxon>Mycena</taxon>
    </lineage>
</organism>
<sequence>MLFHLSGVFAERKWEHHSPKPKWERKLGMWVQRQSPSGLYFKFPLANSDEYHRFLATLQQLGDAFSVLPWAPALKHAGAHEALRLAHAQRAAPGGFVDCHVARGTGADGGRGARAARREPRPAVLHMVVLDRASGSLAILKDNLAAAFAFAQQIPVEEVAAGEARKLLDAGAAPDWGAPSGAGLLGVACGAITVPGASFAQFRRRCVALVETLADADRDWAMGWGCRTEEQKRTDAVGCWVKWRRRLDRIGCSKDFFYLGTEEGHTHLRERFGKVISPAEGALVRYDEDISQEVFQRALDRSEAIEKMLPPRQVPMDWDGEIQYPEQILDVSTFTRPDSSEESKATIVEVVNELYLNDLD</sequence>
<evidence type="ECO:0000313" key="2">
    <source>
        <dbReference type="Proteomes" id="UP001221757"/>
    </source>
</evidence>
<dbReference type="AlphaFoldDB" id="A0AAD7DC44"/>
<name>A0AAD7DC44_MYCRO</name>
<accession>A0AAD7DC44</accession>
<keyword evidence="2" id="KW-1185">Reference proteome</keyword>
<protein>
    <submittedName>
        <fullName evidence="1">Uncharacterized protein</fullName>
    </submittedName>
</protein>
<gene>
    <name evidence="1" type="ORF">B0H17DRAFT_1135812</name>
</gene>